<organism evidence="1">
    <name type="scientific">uncultured Caudovirales phage</name>
    <dbReference type="NCBI Taxonomy" id="2100421"/>
    <lineage>
        <taxon>Viruses</taxon>
        <taxon>Duplodnaviria</taxon>
        <taxon>Heunggongvirae</taxon>
        <taxon>Uroviricota</taxon>
        <taxon>Caudoviricetes</taxon>
        <taxon>Peduoviridae</taxon>
        <taxon>Maltschvirus</taxon>
        <taxon>Maltschvirus maltsch</taxon>
    </lineage>
</organism>
<name>A0A6J5LSF2_9CAUD</name>
<protein>
    <submittedName>
        <fullName evidence="1">Uncharacterized protein</fullName>
    </submittedName>
</protein>
<proteinExistence type="predicted"/>
<reference evidence="1" key="1">
    <citation type="submission" date="2020-04" db="EMBL/GenBank/DDBJ databases">
        <authorList>
            <person name="Chiriac C."/>
            <person name="Salcher M."/>
            <person name="Ghai R."/>
            <person name="Kavagutti S V."/>
        </authorList>
    </citation>
    <scope>NUCLEOTIDE SEQUENCE</scope>
</reference>
<sequence length="127" mass="15318">MIKQIVVDIKNDLRDYRFVGEEAEALGNRLDSARRALEKSQSTWAKRYWQQVLDQLLFQWRCLPALHDSHAQMSLIPRWTIDYDYYQYENTVSGYDFTDKVFDQIFRTSLEQSWNRAREARLARAQY</sequence>
<evidence type="ECO:0000313" key="1">
    <source>
        <dbReference type="EMBL" id="CAB4137338.1"/>
    </source>
</evidence>
<dbReference type="EMBL" id="LR796341">
    <property type="protein sequence ID" value="CAB4137338.1"/>
    <property type="molecule type" value="Genomic_DNA"/>
</dbReference>
<accession>A0A6J5LSF2</accession>
<gene>
    <name evidence="1" type="ORF">UFOVP328_19</name>
</gene>